<dbReference type="SUPFAM" id="SSF49562">
    <property type="entry name" value="C2 domain (Calcium/lipid-binding domain, CaLB)"/>
    <property type="match status" value="1"/>
</dbReference>
<dbReference type="GO" id="GO:0030276">
    <property type="term" value="F:clathrin binding"/>
    <property type="evidence" value="ECO:0007669"/>
    <property type="project" value="TreeGrafter"/>
</dbReference>
<gene>
    <name evidence="1" type="ORF">PACLA_8A032616</name>
</gene>
<keyword evidence="2" id="KW-1185">Reference proteome</keyword>
<dbReference type="AlphaFoldDB" id="A0A6S7IWW1"/>
<dbReference type="EMBL" id="CACRXK020005430">
    <property type="protein sequence ID" value="CAB4006168.1"/>
    <property type="molecule type" value="Genomic_DNA"/>
</dbReference>
<dbReference type="GO" id="GO:0048488">
    <property type="term" value="P:synaptic vesicle endocytosis"/>
    <property type="evidence" value="ECO:0007669"/>
    <property type="project" value="TreeGrafter"/>
</dbReference>
<dbReference type="GO" id="GO:0000149">
    <property type="term" value="F:SNARE binding"/>
    <property type="evidence" value="ECO:0007669"/>
    <property type="project" value="TreeGrafter"/>
</dbReference>
<dbReference type="GO" id="GO:0005544">
    <property type="term" value="F:calcium-dependent phospholipid binding"/>
    <property type="evidence" value="ECO:0007669"/>
    <property type="project" value="TreeGrafter"/>
</dbReference>
<dbReference type="GO" id="GO:0005886">
    <property type="term" value="C:plasma membrane"/>
    <property type="evidence" value="ECO:0007669"/>
    <property type="project" value="TreeGrafter"/>
</dbReference>
<dbReference type="Gene3D" id="2.60.40.150">
    <property type="entry name" value="C2 domain"/>
    <property type="match status" value="1"/>
</dbReference>
<protein>
    <submittedName>
        <fullName evidence="1">Synaptotagmin-15 isoform X1</fullName>
    </submittedName>
</protein>
<dbReference type="PROSITE" id="PS50004">
    <property type="entry name" value="C2"/>
    <property type="match status" value="1"/>
</dbReference>
<dbReference type="InterPro" id="IPR035892">
    <property type="entry name" value="C2_domain_sf"/>
</dbReference>
<sequence length="186" mass="20564">MSDRESITVAAPEQVHRFVTATIPAQASTSNNPAVDRSLAVESKLGDLHVSLAHYPVLDRLSVIVLRAIHLPLHKGISNPDTYVKVTFSKGNNVLKVKKTNVKCDTIEPFYNETFHINATSDDLPTCSLLLSVYQSTGSDVTSDGKLIGRVLLGGMMYARGKELEHWTDMLCQPRTMVKYWHALGK</sequence>
<dbReference type="Pfam" id="PF00168">
    <property type="entry name" value="C2"/>
    <property type="match status" value="1"/>
</dbReference>
<dbReference type="PANTHER" id="PTHR10024">
    <property type="entry name" value="SYNAPTOTAGMIN"/>
    <property type="match status" value="1"/>
</dbReference>
<organism evidence="1 2">
    <name type="scientific">Paramuricea clavata</name>
    <name type="common">Red gorgonian</name>
    <name type="synonym">Violescent sea-whip</name>
    <dbReference type="NCBI Taxonomy" id="317549"/>
    <lineage>
        <taxon>Eukaryota</taxon>
        <taxon>Metazoa</taxon>
        <taxon>Cnidaria</taxon>
        <taxon>Anthozoa</taxon>
        <taxon>Octocorallia</taxon>
        <taxon>Malacalcyonacea</taxon>
        <taxon>Plexauridae</taxon>
        <taxon>Paramuricea</taxon>
    </lineage>
</organism>
<dbReference type="GO" id="GO:0070382">
    <property type="term" value="C:exocytic vesicle"/>
    <property type="evidence" value="ECO:0007669"/>
    <property type="project" value="TreeGrafter"/>
</dbReference>
<dbReference type="PANTHER" id="PTHR10024:SF227">
    <property type="entry name" value="SYNAPTOTAGMIN 1"/>
    <property type="match status" value="1"/>
</dbReference>
<accession>A0A6S7IWW1</accession>
<proteinExistence type="predicted"/>
<dbReference type="InterPro" id="IPR000008">
    <property type="entry name" value="C2_dom"/>
</dbReference>
<comment type="caution">
    <text evidence="1">The sequence shown here is derived from an EMBL/GenBank/DDBJ whole genome shotgun (WGS) entry which is preliminary data.</text>
</comment>
<dbReference type="GO" id="GO:0001786">
    <property type="term" value="F:phosphatidylserine binding"/>
    <property type="evidence" value="ECO:0007669"/>
    <property type="project" value="TreeGrafter"/>
</dbReference>
<dbReference type="Proteomes" id="UP001152795">
    <property type="component" value="Unassembled WGS sequence"/>
</dbReference>
<reference evidence="1" key="1">
    <citation type="submission" date="2020-04" db="EMBL/GenBank/DDBJ databases">
        <authorList>
            <person name="Alioto T."/>
            <person name="Alioto T."/>
            <person name="Gomez Garrido J."/>
        </authorList>
    </citation>
    <scope>NUCLEOTIDE SEQUENCE</scope>
    <source>
        <strain evidence="1">A484AB</strain>
    </source>
</reference>
<dbReference type="GO" id="GO:0048791">
    <property type="term" value="P:calcium ion-regulated exocytosis of neurotransmitter"/>
    <property type="evidence" value="ECO:0007669"/>
    <property type="project" value="TreeGrafter"/>
</dbReference>
<name>A0A6S7IWW1_PARCT</name>
<dbReference type="OrthoDB" id="10259057at2759"/>
<evidence type="ECO:0000313" key="2">
    <source>
        <dbReference type="Proteomes" id="UP001152795"/>
    </source>
</evidence>
<dbReference type="GO" id="GO:0098793">
    <property type="term" value="C:presynapse"/>
    <property type="evidence" value="ECO:0007669"/>
    <property type="project" value="GOC"/>
</dbReference>
<dbReference type="GO" id="GO:0005509">
    <property type="term" value="F:calcium ion binding"/>
    <property type="evidence" value="ECO:0007669"/>
    <property type="project" value="TreeGrafter"/>
</dbReference>
<evidence type="ECO:0000313" key="1">
    <source>
        <dbReference type="EMBL" id="CAB4006168.1"/>
    </source>
</evidence>
<dbReference type="SMART" id="SM00239">
    <property type="entry name" value="C2"/>
    <property type="match status" value="1"/>
</dbReference>